<evidence type="ECO:0000256" key="9">
    <source>
        <dbReference type="ARBA" id="ARBA00030717"/>
    </source>
</evidence>
<dbReference type="OrthoDB" id="9768878at2"/>
<dbReference type="PRINTS" id="PR00145">
    <property type="entry name" value="ARGSUCLYASE"/>
</dbReference>
<dbReference type="Proteomes" id="UP000253606">
    <property type="component" value="Chromosome"/>
</dbReference>
<evidence type="ECO:0000256" key="2">
    <source>
        <dbReference type="ARBA" id="ARBA00004734"/>
    </source>
</evidence>
<dbReference type="EMBL" id="CP030840">
    <property type="protein sequence ID" value="AXC09538.1"/>
    <property type="molecule type" value="Genomic_DNA"/>
</dbReference>
<dbReference type="PANTHER" id="PTHR43172:SF1">
    <property type="entry name" value="ADENYLOSUCCINATE LYASE"/>
    <property type="match status" value="1"/>
</dbReference>
<dbReference type="Gene3D" id="1.20.200.10">
    <property type="entry name" value="Fumarase/aspartase (Central domain)"/>
    <property type="match status" value="1"/>
</dbReference>
<dbReference type="InterPro" id="IPR022761">
    <property type="entry name" value="Fumarate_lyase_N"/>
</dbReference>
<dbReference type="InterPro" id="IPR008948">
    <property type="entry name" value="L-Aspartase-like"/>
</dbReference>
<dbReference type="GO" id="GO:0044208">
    <property type="term" value="P:'de novo' AMP biosynthetic process"/>
    <property type="evidence" value="ECO:0007669"/>
    <property type="project" value="UniProtKB-UniPathway"/>
</dbReference>
<dbReference type="PANTHER" id="PTHR43172">
    <property type="entry name" value="ADENYLOSUCCINATE LYASE"/>
    <property type="match status" value="1"/>
</dbReference>
<comment type="catalytic activity">
    <reaction evidence="10">
        <text>N(6)-(1,2-dicarboxyethyl)-AMP = fumarate + AMP</text>
        <dbReference type="Rhea" id="RHEA:16853"/>
        <dbReference type="ChEBI" id="CHEBI:29806"/>
        <dbReference type="ChEBI" id="CHEBI:57567"/>
        <dbReference type="ChEBI" id="CHEBI:456215"/>
        <dbReference type="EC" id="4.3.2.2"/>
    </reaction>
    <physiologicalReaction direction="left-to-right" evidence="10">
        <dbReference type="Rhea" id="RHEA:16854"/>
    </physiologicalReaction>
</comment>
<dbReference type="CDD" id="cd01360">
    <property type="entry name" value="Adenylsuccinate_lyase_1"/>
    <property type="match status" value="1"/>
</dbReference>
<evidence type="ECO:0000259" key="13">
    <source>
        <dbReference type="SMART" id="SM00998"/>
    </source>
</evidence>
<dbReference type="Gene3D" id="1.10.40.30">
    <property type="entry name" value="Fumarase/aspartase (C-terminal domain)"/>
    <property type="match status" value="1"/>
</dbReference>
<evidence type="ECO:0000256" key="1">
    <source>
        <dbReference type="ARBA" id="ARBA00004706"/>
    </source>
</evidence>
<evidence type="ECO:0000256" key="12">
    <source>
        <dbReference type="RuleBase" id="RU361172"/>
    </source>
</evidence>
<evidence type="ECO:0000256" key="5">
    <source>
        <dbReference type="ARBA" id="ARBA00017058"/>
    </source>
</evidence>
<sequence>MIARYTRPKMGAVWSDENKYRMWLAVECAASDTLAEDGIVPVEAAKAIRERGAIDVQRIQEIEAEVKHDVIAFTTAVAEKVGPEARWLHYGLTSNDVVDTAQALQVKAASEILTGGLSRLAEILEKRALEFKHTPTIGRTHGIHAEPTTFGLKLLNWYAETRRNIVRFEAAAEGMRVGKLSGAVGTFGHLQPAHEERICAKLGLEAAPVATQVIQRDRHAHYISTLAIIVSTLDKIATEIRHLQRTEVREAEEFFSEKQKGSSAMPHKRNPITSEQISGLARVVRANAQAAYEDIPLWHERDISHSSVERVIFPDSTILTDYLLEKTANLIENLLVYPARMQKNLESTGGLIFSGQLLLDLAESGMAREEAYRLVQAHAMRAWREELNFRDLIAHDAAITSRLSPEKLAESFDLDRQLKNVDAIFDRVLGKSQS</sequence>
<dbReference type="InterPro" id="IPR024083">
    <property type="entry name" value="Fumarase/histidase_N"/>
</dbReference>
<comment type="pathway">
    <text evidence="2 12">Purine metabolism; AMP biosynthesis via de novo pathway; AMP from IMP: step 2/2.</text>
</comment>
<evidence type="ECO:0000256" key="4">
    <source>
        <dbReference type="ARBA" id="ARBA00012339"/>
    </source>
</evidence>
<dbReference type="RefSeq" id="WP_114205363.1">
    <property type="nucleotide sequence ID" value="NZ_CP030840.1"/>
</dbReference>
<organism evidence="14 15">
    <name type="scientific">Acidisarcina polymorpha</name>
    <dbReference type="NCBI Taxonomy" id="2211140"/>
    <lineage>
        <taxon>Bacteria</taxon>
        <taxon>Pseudomonadati</taxon>
        <taxon>Acidobacteriota</taxon>
        <taxon>Terriglobia</taxon>
        <taxon>Terriglobales</taxon>
        <taxon>Acidobacteriaceae</taxon>
        <taxon>Acidisarcina</taxon>
    </lineage>
</organism>
<dbReference type="SUPFAM" id="SSF48557">
    <property type="entry name" value="L-aspartase-like"/>
    <property type="match status" value="1"/>
</dbReference>
<dbReference type="PROSITE" id="PS00163">
    <property type="entry name" value="FUMARATE_LYASES"/>
    <property type="match status" value="1"/>
</dbReference>
<comment type="pathway">
    <text evidence="1 12">Purine metabolism; IMP biosynthesis via de novo pathway; 5-amino-1-(5-phospho-D-ribosyl)imidazole-4-carboxamide from 5-amino-1-(5-phospho-D-ribosyl)imidazole-4-carboxylate: step 2/2.</text>
</comment>
<keyword evidence="15" id="KW-1185">Reference proteome</keyword>
<evidence type="ECO:0000256" key="3">
    <source>
        <dbReference type="ARBA" id="ARBA00008273"/>
    </source>
</evidence>
<dbReference type="InterPro" id="IPR004769">
    <property type="entry name" value="Pur_lyase"/>
</dbReference>
<dbReference type="EC" id="4.3.2.2" evidence="4 11"/>
<evidence type="ECO:0000256" key="8">
    <source>
        <dbReference type="ARBA" id="ARBA00024477"/>
    </source>
</evidence>
<dbReference type="UniPathway" id="UPA00074">
    <property type="reaction ID" value="UER00132"/>
</dbReference>
<dbReference type="FunFam" id="1.20.200.10:FF:000008">
    <property type="entry name" value="Adenylosuccinate lyase"/>
    <property type="match status" value="1"/>
</dbReference>
<evidence type="ECO:0000313" key="14">
    <source>
        <dbReference type="EMBL" id="AXC09538.1"/>
    </source>
</evidence>
<dbReference type="PRINTS" id="PR00149">
    <property type="entry name" value="FUMRATELYASE"/>
</dbReference>
<dbReference type="UniPathway" id="UPA00075">
    <property type="reaction ID" value="UER00336"/>
</dbReference>
<proteinExistence type="inferred from homology"/>
<comment type="catalytic activity">
    <reaction evidence="8">
        <text>(2S)-2-[5-amino-1-(5-phospho-beta-D-ribosyl)imidazole-4-carboxamido]succinate = 5-amino-1-(5-phospho-beta-D-ribosyl)imidazole-4-carboxamide + fumarate</text>
        <dbReference type="Rhea" id="RHEA:23920"/>
        <dbReference type="ChEBI" id="CHEBI:29806"/>
        <dbReference type="ChEBI" id="CHEBI:58443"/>
        <dbReference type="ChEBI" id="CHEBI:58475"/>
        <dbReference type="EC" id="4.3.2.2"/>
    </reaction>
    <physiologicalReaction direction="left-to-right" evidence="8">
        <dbReference type="Rhea" id="RHEA:23921"/>
    </physiologicalReaction>
</comment>
<name>A0A2Z5FS20_9BACT</name>
<evidence type="ECO:0000256" key="11">
    <source>
        <dbReference type="NCBIfam" id="TIGR00928"/>
    </source>
</evidence>
<evidence type="ECO:0000256" key="10">
    <source>
        <dbReference type="ARBA" id="ARBA00049115"/>
    </source>
</evidence>
<protein>
    <recommendedName>
        <fullName evidence="5 11">Adenylosuccinate lyase</fullName>
        <shortName evidence="12">ASL</shortName>
        <ecNumber evidence="4 11">4.3.2.2</ecNumber>
    </recommendedName>
    <alternativeName>
        <fullName evidence="9 12">Adenylosuccinase</fullName>
    </alternativeName>
</protein>
<dbReference type="GO" id="GO:0070626">
    <property type="term" value="F:(S)-2-(5-amino-1-(5-phospho-D-ribosyl)imidazole-4-carboxamido) succinate lyase (fumarate-forming) activity"/>
    <property type="evidence" value="ECO:0007669"/>
    <property type="project" value="TreeGrafter"/>
</dbReference>
<dbReference type="GO" id="GO:0004018">
    <property type="term" value="F:N6-(1,2-dicarboxyethyl)AMP AMP-lyase (fumarate-forming) activity"/>
    <property type="evidence" value="ECO:0007669"/>
    <property type="project" value="UniProtKB-UniRule"/>
</dbReference>
<keyword evidence="6 12" id="KW-0658">Purine biosynthesis</keyword>
<evidence type="ECO:0000256" key="6">
    <source>
        <dbReference type="ARBA" id="ARBA00022755"/>
    </source>
</evidence>
<dbReference type="AlphaFoldDB" id="A0A2Z5FS20"/>
<keyword evidence="7 12" id="KW-0456">Lyase</keyword>
<dbReference type="NCBIfam" id="TIGR00928">
    <property type="entry name" value="purB"/>
    <property type="match status" value="1"/>
</dbReference>
<dbReference type="InterPro" id="IPR000362">
    <property type="entry name" value="Fumarate_lyase_fam"/>
</dbReference>
<dbReference type="InterPro" id="IPR020557">
    <property type="entry name" value="Fumarate_lyase_CS"/>
</dbReference>
<dbReference type="FunFam" id="1.10.40.30:FF:000007">
    <property type="entry name" value="Adenylosuccinate lyase"/>
    <property type="match status" value="1"/>
</dbReference>
<dbReference type="Pfam" id="PF10397">
    <property type="entry name" value="ADSL_C"/>
    <property type="match status" value="1"/>
</dbReference>
<evidence type="ECO:0000313" key="15">
    <source>
        <dbReference type="Proteomes" id="UP000253606"/>
    </source>
</evidence>
<dbReference type="GO" id="GO:0005829">
    <property type="term" value="C:cytosol"/>
    <property type="evidence" value="ECO:0007669"/>
    <property type="project" value="TreeGrafter"/>
</dbReference>
<dbReference type="Gene3D" id="1.10.275.10">
    <property type="entry name" value="Fumarase/aspartase (N-terminal domain)"/>
    <property type="match status" value="1"/>
</dbReference>
<dbReference type="InterPro" id="IPR019468">
    <property type="entry name" value="AdenyloSucc_lyase_C"/>
</dbReference>
<feature type="domain" description="Adenylosuccinate lyase C-terminal" evidence="13">
    <location>
        <begin position="349"/>
        <end position="429"/>
    </location>
</feature>
<comment type="similarity">
    <text evidence="3 12">Belongs to the lyase 1 family. Adenylosuccinate lyase subfamily.</text>
</comment>
<evidence type="ECO:0000256" key="7">
    <source>
        <dbReference type="ARBA" id="ARBA00023239"/>
    </source>
</evidence>
<dbReference type="KEGG" id="abas:ACPOL_0153"/>
<gene>
    <name evidence="14" type="ORF">ACPOL_0153</name>
</gene>
<dbReference type="SMART" id="SM00998">
    <property type="entry name" value="ADSL_C"/>
    <property type="match status" value="1"/>
</dbReference>
<dbReference type="Pfam" id="PF00206">
    <property type="entry name" value="Lyase_1"/>
    <property type="match status" value="1"/>
</dbReference>
<reference evidence="14 15" key="1">
    <citation type="journal article" date="2018" name="Front. Microbiol.">
        <title>Hydrolytic Capabilities as a Key to Environmental Success: Chitinolytic and Cellulolytic Acidobacteria From Acidic Sub-arctic Soils and Boreal Peatlands.</title>
        <authorList>
            <person name="Belova S.E."/>
            <person name="Ravin N.V."/>
            <person name="Pankratov T.A."/>
            <person name="Rakitin A.L."/>
            <person name="Ivanova A.A."/>
            <person name="Beletsky A.V."/>
            <person name="Mardanov A.V."/>
            <person name="Sinninghe Damste J.S."/>
            <person name="Dedysh S.N."/>
        </authorList>
    </citation>
    <scope>NUCLEOTIDE SEQUENCE [LARGE SCALE GENOMIC DNA]</scope>
    <source>
        <strain evidence="14 15">SBC82</strain>
    </source>
</reference>
<accession>A0A2Z5FS20</accession>
<dbReference type="GO" id="GO:0006189">
    <property type="term" value="P:'de novo' IMP biosynthetic process"/>
    <property type="evidence" value="ECO:0007669"/>
    <property type="project" value="UniProtKB-UniPathway"/>
</dbReference>